<evidence type="ECO:0008006" key="3">
    <source>
        <dbReference type="Google" id="ProtNLM"/>
    </source>
</evidence>
<evidence type="ECO:0000313" key="1">
    <source>
        <dbReference type="EMBL" id="MBW0468538.1"/>
    </source>
</evidence>
<dbReference type="OrthoDB" id="2505957at2759"/>
<protein>
    <recommendedName>
        <fullName evidence="3">Reverse transcriptase</fullName>
    </recommendedName>
</protein>
<gene>
    <name evidence="1" type="ORF">O181_008253</name>
</gene>
<reference evidence="1" key="1">
    <citation type="submission" date="2021-03" db="EMBL/GenBank/DDBJ databases">
        <title>Draft genome sequence of rust myrtle Austropuccinia psidii MF-1, a brazilian biotype.</title>
        <authorList>
            <person name="Quecine M.C."/>
            <person name="Pachon D.M.R."/>
            <person name="Bonatelli M.L."/>
            <person name="Correr F.H."/>
            <person name="Franceschini L.M."/>
            <person name="Leite T.F."/>
            <person name="Margarido G.R.A."/>
            <person name="Almeida C.A."/>
            <person name="Ferrarezi J.A."/>
            <person name="Labate C.A."/>
        </authorList>
    </citation>
    <scope>NUCLEOTIDE SEQUENCE</scope>
    <source>
        <strain evidence="1">MF-1</strain>
    </source>
</reference>
<dbReference type="AlphaFoldDB" id="A0A9Q3BP15"/>
<name>A0A9Q3BP15_9BASI</name>
<accession>A0A9Q3BP15</accession>
<proteinExistence type="predicted"/>
<evidence type="ECO:0000313" key="2">
    <source>
        <dbReference type="Proteomes" id="UP000765509"/>
    </source>
</evidence>
<comment type="caution">
    <text evidence="1">The sequence shown here is derived from an EMBL/GenBank/DDBJ whole genome shotgun (WGS) entry which is preliminary data.</text>
</comment>
<dbReference type="InterPro" id="IPR043502">
    <property type="entry name" value="DNA/RNA_pol_sf"/>
</dbReference>
<keyword evidence="2" id="KW-1185">Reference proteome</keyword>
<dbReference type="EMBL" id="AVOT02001894">
    <property type="protein sequence ID" value="MBW0468538.1"/>
    <property type="molecule type" value="Genomic_DNA"/>
</dbReference>
<dbReference type="Proteomes" id="UP000765509">
    <property type="component" value="Unassembled WGS sequence"/>
</dbReference>
<dbReference type="Gene3D" id="3.10.10.10">
    <property type="entry name" value="HIV Type 1 Reverse Transcriptase, subunit A, domain 1"/>
    <property type="match status" value="1"/>
</dbReference>
<dbReference type="SUPFAM" id="SSF56672">
    <property type="entry name" value="DNA/RNA polymerases"/>
    <property type="match status" value="1"/>
</dbReference>
<sequence length="134" mass="15386">MIHFGPPGWLSEEEINLLRNVILLSEKAIAFCDEERGVLKNSYEKPYKIPVIPHEAWKKKPIPIPKLILPQLIKLVRERLYTGLYEKSTSIYNSPVFCAAKPNGELRIVHDLQDLNKLTRKDAGLPPNVDEFII</sequence>
<organism evidence="1 2">
    <name type="scientific">Austropuccinia psidii MF-1</name>
    <dbReference type="NCBI Taxonomy" id="1389203"/>
    <lineage>
        <taxon>Eukaryota</taxon>
        <taxon>Fungi</taxon>
        <taxon>Dikarya</taxon>
        <taxon>Basidiomycota</taxon>
        <taxon>Pucciniomycotina</taxon>
        <taxon>Pucciniomycetes</taxon>
        <taxon>Pucciniales</taxon>
        <taxon>Sphaerophragmiaceae</taxon>
        <taxon>Austropuccinia</taxon>
    </lineage>
</organism>